<evidence type="ECO:0000256" key="1">
    <source>
        <dbReference type="ARBA" id="ARBA00000815"/>
    </source>
</evidence>
<comment type="cofactor">
    <cofactor evidence="7">
        <name>a divalent metal cation</name>
        <dbReference type="ChEBI" id="CHEBI:60240"/>
    </cofactor>
    <text evidence="7">Binds 1 divalent metal cation per subunit.</text>
</comment>
<organism evidence="9 10">
    <name type="scientific">Peptoniphilus indolicus</name>
    <dbReference type="NCBI Taxonomy" id="33030"/>
    <lineage>
        <taxon>Bacteria</taxon>
        <taxon>Bacillati</taxon>
        <taxon>Bacillota</taxon>
        <taxon>Tissierellia</taxon>
        <taxon>Tissierellales</taxon>
        <taxon>Peptoniphilaceae</taxon>
        <taxon>Peptoniphilus</taxon>
    </lineage>
</organism>
<gene>
    <name evidence="7 9" type="primary">surE</name>
    <name evidence="9" type="ORF">NCTC11088_00740</name>
</gene>
<sequence length="247" mass="26936">MNILLTNDDGYFAPGIKELARQLIAEGHNITIVAPTQENSGKSHSITLREKLVVSPVTIDGIDAMCYSVSGTPADCVRAALNILDTKFDFCFSGCNFGYNAGMDILYSGTVSAAIEANVFGINSFAVSAEFLKENTNYETAAKVAIEVFNKVHKSLDKVQVVNINVPSVEYSELKGIKAAKIGGNVMDKYTKVQTENGYTLSLSGRNEYNCPENTDRYLLSEGYATVTPLLYNLTDIELLKNISEKL</sequence>
<comment type="subcellular location">
    <subcellularLocation>
        <location evidence="7">Cytoplasm</location>
    </subcellularLocation>
</comment>
<dbReference type="Proteomes" id="UP000254777">
    <property type="component" value="Unassembled WGS sequence"/>
</dbReference>
<name>A0A379DAF7_9FIRM</name>
<evidence type="ECO:0000256" key="7">
    <source>
        <dbReference type="HAMAP-Rule" id="MF_00060"/>
    </source>
</evidence>
<comment type="similarity">
    <text evidence="2 7">Belongs to the SurE nucleotidase family.</text>
</comment>
<dbReference type="EC" id="3.1.3.5" evidence="7"/>
<keyword evidence="3 7" id="KW-0963">Cytoplasm</keyword>
<dbReference type="HAMAP" id="MF_00060">
    <property type="entry name" value="SurE"/>
    <property type="match status" value="1"/>
</dbReference>
<comment type="catalytic activity">
    <reaction evidence="1 7">
        <text>a ribonucleoside 5'-phosphate + H2O = a ribonucleoside + phosphate</text>
        <dbReference type="Rhea" id="RHEA:12484"/>
        <dbReference type="ChEBI" id="CHEBI:15377"/>
        <dbReference type="ChEBI" id="CHEBI:18254"/>
        <dbReference type="ChEBI" id="CHEBI:43474"/>
        <dbReference type="ChEBI" id="CHEBI:58043"/>
        <dbReference type="EC" id="3.1.3.5"/>
    </reaction>
</comment>
<dbReference type="InterPro" id="IPR030048">
    <property type="entry name" value="SurE"/>
</dbReference>
<dbReference type="SUPFAM" id="SSF64167">
    <property type="entry name" value="SurE-like"/>
    <property type="match status" value="1"/>
</dbReference>
<feature type="domain" description="Survival protein SurE-like phosphatase/nucleotidase" evidence="8">
    <location>
        <begin position="3"/>
        <end position="186"/>
    </location>
</feature>
<dbReference type="GO" id="GO:0005737">
    <property type="term" value="C:cytoplasm"/>
    <property type="evidence" value="ECO:0007669"/>
    <property type="project" value="UniProtKB-SubCell"/>
</dbReference>
<evidence type="ECO:0000256" key="6">
    <source>
        <dbReference type="ARBA" id="ARBA00022801"/>
    </source>
</evidence>
<dbReference type="PANTHER" id="PTHR30457:SF12">
    <property type="entry name" value="5'_3'-NUCLEOTIDASE SURE"/>
    <property type="match status" value="1"/>
</dbReference>
<evidence type="ECO:0000313" key="10">
    <source>
        <dbReference type="Proteomes" id="UP000254777"/>
    </source>
</evidence>
<proteinExistence type="inferred from homology"/>
<dbReference type="RefSeq" id="WP_004819536.1">
    <property type="nucleotide sequence ID" value="NZ_UGTH01000001.1"/>
</dbReference>
<comment type="function">
    <text evidence="7">Nucleotidase that shows phosphatase activity on nucleoside 5'-monophosphates.</text>
</comment>
<dbReference type="EMBL" id="UGTH01000001">
    <property type="protein sequence ID" value="SUB74978.1"/>
    <property type="molecule type" value="Genomic_DNA"/>
</dbReference>
<dbReference type="PANTHER" id="PTHR30457">
    <property type="entry name" value="5'-NUCLEOTIDASE SURE"/>
    <property type="match status" value="1"/>
</dbReference>
<dbReference type="Gene3D" id="3.40.1210.10">
    <property type="entry name" value="Survival protein SurE-like phosphatase/nucleotidase"/>
    <property type="match status" value="1"/>
</dbReference>
<protein>
    <recommendedName>
        <fullName evidence="7">5'-nucleotidase SurE</fullName>
        <ecNumber evidence="7">3.1.3.5</ecNumber>
    </recommendedName>
    <alternativeName>
        <fullName evidence="7">Nucleoside 5'-monophosphate phosphohydrolase</fullName>
    </alternativeName>
</protein>
<feature type="binding site" evidence="7">
    <location>
        <position position="40"/>
    </location>
    <ligand>
        <name>a divalent metal cation</name>
        <dbReference type="ChEBI" id="CHEBI:60240"/>
    </ligand>
</feature>
<feature type="binding site" evidence="7">
    <location>
        <position position="9"/>
    </location>
    <ligand>
        <name>a divalent metal cation</name>
        <dbReference type="ChEBI" id="CHEBI:60240"/>
    </ligand>
</feature>
<evidence type="ECO:0000256" key="5">
    <source>
        <dbReference type="ARBA" id="ARBA00022741"/>
    </source>
</evidence>
<reference evidence="9 10" key="1">
    <citation type="submission" date="2018-06" db="EMBL/GenBank/DDBJ databases">
        <authorList>
            <consortium name="Pathogen Informatics"/>
            <person name="Doyle S."/>
        </authorList>
    </citation>
    <scope>NUCLEOTIDE SEQUENCE [LARGE SCALE GENOMIC DNA]</scope>
    <source>
        <strain evidence="9 10">NCTC11088</strain>
    </source>
</reference>
<evidence type="ECO:0000256" key="4">
    <source>
        <dbReference type="ARBA" id="ARBA00022723"/>
    </source>
</evidence>
<dbReference type="GO" id="GO:0008253">
    <property type="term" value="F:5'-nucleotidase activity"/>
    <property type="evidence" value="ECO:0007669"/>
    <property type="project" value="UniProtKB-UniRule"/>
</dbReference>
<evidence type="ECO:0000256" key="2">
    <source>
        <dbReference type="ARBA" id="ARBA00011062"/>
    </source>
</evidence>
<evidence type="ECO:0000259" key="8">
    <source>
        <dbReference type="Pfam" id="PF01975"/>
    </source>
</evidence>
<evidence type="ECO:0000256" key="3">
    <source>
        <dbReference type="ARBA" id="ARBA00022490"/>
    </source>
</evidence>
<dbReference type="Pfam" id="PF01975">
    <property type="entry name" value="SurE"/>
    <property type="match status" value="1"/>
</dbReference>
<keyword evidence="4 7" id="KW-0479">Metal-binding</keyword>
<dbReference type="InterPro" id="IPR002828">
    <property type="entry name" value="SurE-like_Pase/nucleotidase"/>
</dbReference>
<keyword evidence="6 7" id="KW-0378">Hydrolase</keyword>
<accession>A0A379DAF7</accession>
<dbReference type="GO" id="GO:0004309">
    <property type="term" value="F:exopolyphosphatase activity"/>
    <property type="evidence" value="ECO:0007669"/>
    <property type="project" value="TreeGrafter"/>
</dbReference>
<feature type="binding site" evidence="7">
    <location>
        <position position="8"/>
    </location>
    <ligand>
        <name>a divalent metal cation</name>
        <dbReference type="ChEBI" id="CHEBI:60240"/>
    </ligand>
</feature>
<dbReference type="GO" id="GO:0008254">
    <property type="term" value="F:3'-nucleotidase activity"/>
    <property type="evidence" value="ECO:0007669"/>
    <property type="project" value="TreeGrafter"/>
</dbReference>
<dbReference type="NCBIfam" id="TIGR00087">
    <property type="entry name" value="surE"/>
    <property type="match status" value="1"/>
</dbReference>
<keyword evidence="5 7" id="KW-0547">Nucleotide-binding</keyword>
<dbReference type="InterPro" id="IPR036523">
    <property type="entry name" value="SurE-like_sf"/>
</dbReference>
<dbReference type="AlphaFoldDB" id="A0A379DAF7"/>
<dbReference type="GO" id="GO:0000166">
    <property type="term" value="F:nucleotide binding"/>
    <property type="evidence" value="ECO:0007669"/>
    <property type="project" value="UniProtKB-KW"/>
</dbReference>
<evidence type="ECO:0000313" key="9">
    <source>
        <dbReference type="EMBL" id="SUB74978.1"/>
    </source>
</evidence>
<feature type="binding site" evidence="7">
    <location>
        <position position="96"/>
    </location>
    <ligand>
        <name>a divalent metal cation</name>
        <dbReference type="ChEBI" id="CHEBI:60240"/>
    </ligand>
</feature>
<dbReference type="GO" id="GO:0046872">
    <property type="term" value="F:metal ion binding"/>
    <property type="evidence" value="ECO:0007669"/>
    <property type="project" value="UniProtKB-UniRule"/>
</dbReference>